<protein>
    <submittedName>
        <fullName evidence="1">Uncharacterized protein</fullName>
    </submittedName>
</protein>
<reference evidence="2" key="1">
    <citation type="journal article" date="2019" name="Int. J. Syst. Evol. Microbiol.">
        <title>The Global Catalogue of Microorganisms (GCM) 10K type strain sequencing project: providing services to taxonomists for standard genome sequencing and annotation.</title>
        <authorList>
            <consortium name="The Broad Institute Genomics Platform"/>
            <consortium name="The Broad Institute Genome Sequencing Center for Infectious Disease"/>
            <person name="Wu L."/>
            <person name="Ma J."/>
        </authorList>
    </citation>
    <scope>NUCLEOTIDE SEQUENCE [LARGE SCALE GENOMIC DNA]</scope>
    <source>
        <strain evidence="2">JCM 17666</strain>
    </source>
</reference>
<dbReference type="EMBL" id="BAABFO010000014">
    <property type="protein sequence ID" value="GAA4336230.1"/>
    <property type="molecule type" value="Genomic_DNA"/>
</dbReference>
<dbReference type="RefSeq" id="WP_345250702.1">
    <property type="nucleotide sequence ID" value="NZ_BAABFO010000014.1"/>
</dbReference>
<dbReference type="Proteomes" id="UP001501671">
    <property type="component" value="Unassembled WGS sequence"/>
</dbReference>
<keyword evidence="2" id="KW-1185">Reference proteome</keyword>
<organism evidence="1 2">
    <name type="scientific">Pigmentiphaga soli</name>
    <dbReference type="NCBI Taxonomy" id="1007095"/>
    <lineage>
        <taxon>Bacteria</taxon>
        <taxon>Pseudomonadati</taxon>
        <taxon>Pseudomonadota</taxon>
        <taxon>Betaproteobacteria</taxon>
        <taxon>Burkholderiales</taxon>
        <taxon>Alcaligenaceae</taxon>
        <taxon>Pigmentiphaga</taxon>
    </lineage>
</organism>
<name>A0ABP8H9E7_9BURK</name>
<evidence type="ECO:0000313" key="2">
    <source>
        <dbReference type="Proteomes" id="UP001501671"/>
    </source>
</evidence>
<accession>A0ABP8H9E7</accession>
<sequence>MQREGASYVLHHIAIPTSRQLPGQRYAAKAGMYTSDDLACGKPTRTVKAFLRVSLIRVLYIKIQC</sequence>
<gene>
    <name evidence="1" type="ORF">GCM10023144_30340</name>
</gene>
<evidence type="ECO:0000313" key="1">
    <source>
        <dbReference type="EMBL" id="GAA4336230.1"/>
    </source>
</evidence>
<proteinExistence type="predicted"/>
<comment type="caution">
    <text evidence="1">The sequence shown here is derived from an EMBL/GenBank/DDBJ whole genome shotgun (WGS) entry which is preliminary data.</text>
</comment>